<keyword evidence="6" id="KW-1185">Reference proteome</keyword>
<evidence type="ECO:0000259" key="4">
    <source>
        <dbReference type="Pfam" id="PF17836"/>
    </source>
</evidence>
<dbReference type="RefSeq" id="WP_011480861.1">
    <property type="nucleotide sequence ID" value="NC_007947.1"/>
</dbReference>
<dbReference type="GO" id="GO:0016740">
    <property type="term" value="F:transferase activity"/>
    <property type="evidence" value="ECO:0007669"/>
    <property type="project" value="UniProtKB-KW"/>
</dbReference>
<reference evidence="5 6" key="1">
    <citation type="submission" date="2006-03" db="EMBL/GenBank/DDBJ databases">
        <title>Complete sequence of Methylobacillus flagellatus KT.</title>
        <authorList>
            <consortium name="US DOE Joint Genome Institute"/>
            <person name="Copeland A."/>
            <person name="Lucas S."/>
            <person name="Lapidus A."/>
            <person name="Barry K."/>
            <person name="Detter J.C."/>
            <person name="Glavina del Rio T."/>
            <person name="Hammon N."/>
            <person name="Israni S."/>
            <person name="Dalin E."/>
            <person name="Tice H."/>
            <person name="Pitluck S."/>
            <person name="Brettin T."/>
            <person name="Bruce D."/>
            <person name="Han C."/>
            <person name="Tapia R."/>
            <person name="Saunders E."/>
            <person name="Gilna P."/>
            <person name="Schmutz J."/>
            <person name="Larimer F."/>
            <person name="Land M."/>
            <person name="Kyrpides N."/>
            <person name="Anderson I."/>
            <person name="Richardson P."/>
        </authorList>
    </citation>
    <scope>NUCLEOTIDE SEQUENCE [LARGE SCALE GENOMIC DNA]</scope>
    <source>
        <strain evidence="6">KT / ATCC 51484 / DSM 6875</strain>
    </source>
</reference>
<dbReference type="CDD" id="cd03360">
    <property type="entry name" value="LbH_AT_putative"/>
    <property type="match status" value="1"/>
</dbReference>
<dbReference type="KEGG" id="mfa:Mfla_2645"/>
<dbReference type="eggNOG" id="COG0110">
    <property type="taxonomic scope" value="Bacteria"/>
</dbReference>
<dbReference type="InterPro" id="IPR001451">
    <property type="entry name" value="Hexapep"/>
</dbReference>
<dbReference type="Proteomes" id="UP000002440">
    <property type="component" value="Chromosome"/>
</dbReference>
<dbReference type="STRING" id="265072.Mfla_2645"/>
<dbReference type="HOGENOM" id="CLU_081811_1_2_4"/>
<dbReference type="Gene3D" id="3.40.50.20">
    <property type="match status" value="1"/>
</dbReference>
<evidence type="ECO:0000313" key="5">
    <source>
        <dbReference type="EMBL" id="ABE50908.1"/>
    </source>
</evidence>
<evidence type="ECO:0000256" key="3">
    <source>
        <dbReference type="PIRSR" id="PIRSR620019-2"/>
    </source>
</evidence>
<protein>
    <submittedName>
        <fullName evidence="5">Acetyltransferase</fullName>
    </submittedName>
</protein>
<evidence type="ECO:0000256" key="2">
    <source>
        <dbReference type="PIRSR" id="PIRSR620019-1"/>
    </source>
</evidence>
<dbReference type="AlphaFoldDB" id="Q1GXX9"/>
<dbReference type="InterPro" id="IPR011004">
    <property type="entry name" value="Trimer_LpxA-like_sf"/>
</dbReference>
<sequence>MTYPVLIIGAGGWGREVLAQMQGDPACGTTWVINGFLDTRTRMLDGLDCDIPIVGDPFSYVPRQDDHFVCAVGDPRGRQQYAQPLLDKGARFIPILTGAYLSPRIHIGQGTLLCHRVQLSPDVWLGDFSNIHTNTVIGHDVRIGRYAQVGAMTFVGGGASIGDFAVVHPHATILPGIRIGDGATVGAGSVVIKNVPDGATVFGNPAKPLSQKHT</sequence>
<feature type="domain" description="PglD N-terminal" evidence="4">
    <location>
        <begin position="5"/>
        <end position="83"/>
    </location>
</feature>
<feature type="binding site" evidence="3">
    <location>
        <position position="73"/>
    </location>
    <ligand>
        <name>substrate</name>
    </ligand>
</feature>
<evidence type="ECO:0000313" key="6">
    <source>
        <dbReference type="Proteomes" id="UP000002440"/>
    </source>
</evidence>
<comment type="similarity">
    <text evidence="1">Belongs to the transferase hexapeptide repeat family.</text>
</comment>
<dbReference type="OrthoDB" id="272049at2"/>
<dbReference type="Pfam" id="PF00132">
    <property type="entry name" value="Hexapep"/>
    <property type="match status" value="1"/>
</dbReference>
<dbReference type="NCBIfam" id="TIGR03570">
    <property type="entry name" value="NeuD_NnaD"/>
    <property type="match status" value="1"/>
</dbReference>
<dbReference type="Gene3D" id="2.160.10.10">
    <property type="entry name" value="Hexapeptide repeat proteins"/>
    <property type="match status" value="1"/>
</dbReference>
<organism evidence="5 6">
    <name type="scientific">Methylobacillus flagellatus (strain ATCC 51484 / DSM 6875 / VKM B-1610 / KT)</name>
    <dbReference type="NCBI Taxonomy" id="265072"/>
    <lineage>
        <taxon>Bacteria</taxon>
        <taxon>Pseudomonadati</taxon>
        <taxon>Pseudomonadota</taxon>
        <taxon>Betaproteobacteria</taxon>
        <taxon>Nitrosomonadales</taxon>
        <taxon>Methylophilaceae</taxon>
        <taxon>Methylobacillus</taxon>
    </lineage>
</organism>
<proteinExistence type="inferred from homology"/>
<dbReference type="InterPro" id="IPR050179">
    <property type="entry name" value="Trans_hexapeptide_repeat"/>
</dbReference>
<dbReference type="EMBL" id="CP000284">
    <property type="protein sequence ID" value="ABE50908.1"/>
    <property type="molecule type" value="Genomic_DNA"/>
</dbReference>
<accession>Q1GXX9</accession>
<dbReference type="PANTHER" id="PTHR43300">
    <property type="entry name" value="ACETYLTRANSFERASE"/>
    <property type="match status" value="1"/>
</dbReference>
<feature type="active site" description="Proton acceptor" evidence="2">
    <location>
        <position position="139"/>
    </location>
</feature>
<dbReference type="SUPFAM" id="SSF51161">
    <property type="entry name" value="Trimeric LpxA-like enzymes"/>
    <property type="match status" value="1"/>
</dbReference>
<dbReference type="InterPro" id="IPR041561">
    <property type="entry name" value="PglD_N"/>
</dbReference>
<dbReference type="InterPro" id="IPR020019">
    <property type="entry name" value="AcTrfase_PglD-like"/>
</dbReference>
<gene>
    <name evidence="5" type="ordered locus">Mfla_2645</name>
</gene>
<evidence type="ECO:0000256" key="1">
    <source>
        <dbReference type="ARBA" id="ARBA00007274"/>
    </source>
</evidence>
<dbReference type="Pfam" id="PF17836">
    <property type="entry name" value="PglD_N"/>
    <property type="match status" value="1"/>
</dbReference>
<feature type="site" description="Increases basicity of active site His" evidence="2">
    <location>
        <position position="140"/>
    </location>
</feature>
<dbReference type="PANTHER" id="PTHR43300:SF7">
    <property type="entry name" value="UDP-N-ACETYLBACILLOSAMINE N-ACETYLTRANSFERASE"/>
    <property type="match status" value="1"/>
</dbReference>
<keyword evidence="5" id="KW-0808">Transferase</keyword>
<name>Q1GXX9_METFK</name>